<comment type="caution">
    <text evidence="1">The sequence shown here is derived from an EMBL/GenBank/DDBJ whole genome shotgun (WGS) entry which is preliminary data.</text>
</comment>
<evidence type="ECO:0000313" key="2">
    <source>
        <dbReference type="Proteomes" id="UP001148018"/>
    </source>
</evidence>
<dbReference type="AlphaFoldDB" id="A0A9Q0EH05"/>
<dbReference type="OrthoDB" id="9435188at2759"/>
<dbReference type="InterPro" id="IPR037193">
    <property type="entry name" value="GDNF_alpha"/>
</dbReference>
<organism evidence="1 2">
    <name type="scientific">Muraenolepis orangiensis</name>
    <name type="common">Patagonian moray cod</name>
    <dbReference type="NCBI Taxonomy" id="630683"/>
    <lineage>
        <taxon>Eukaryota</taxon>
        <taxon>Metazoa</taxon>
        <taxon>Chordata</taxon>
        <taxon>Craniata</taxon>
        <taxon>Vertebrata</taxon>
        <taxon>Euteleostomi</taxon>
        <taxon>Actinopterygii</taxon>
        <taxon>Neopterygii</taxon>
        <taxon>Teleostei</taxon>
        <taxon>Neoteleostei</taxon>
        <taxon>Acanthomorphata</taxon>
        <taxon>Zeiogadaria</taxon>
        <taxon>Gadariae</taxon>
        <taxon>Gadiformes</taxon>
        <taxon>Muraenolepidoidei</taxon>
        <taxon>Muraenolepididae</taxon>
        <taxon>Muraenolepis</taxon>
    </lineage>
</organism>
<gene>
    <name evidence="1" type="ORF">NHX12_028126</name>
</gene>
<keyword evidence="2" id="KW-1185">Reference proteome</keyword>
<evidence type="ECO:0000313" key="1">
    <source>
        <dbReference type="EMBL" id="KAJ3606083.1"/>
    </source>
</evidence>
<dbReference type="PROSITE" id="PS51257">
    <property type="entry name" value="PROKAR_LIPOPROTEIN"/>
    <property type="match status" value="1"/>
</dbReference>
<proteinExistence type="predicted"/>
<name>A0A9Q0EH05_9TELE</name>
<dbReference type="Gene3D" id="1.10.220.110">
    <property type="entry name" value="GDNF binding domain"/>
    <property type="match status" value="1"/>
</dbReference>
<protein>
    <submittedName>
        <fullName evidence="1">Uncharacterized protein</fullName>
    </submittedName>
</protein>
<accession>A0A9Q0EH05</accession>
<sequence length="157" mass="16526">MVARSRLADFHMNCQVSPHTVTGCPHDNYHGCLMAYVGLIGNAINAFGYGSEGASLPVTQPPPTFFHVQPPIIAKPVPSLHGNALQPIDSACMFSTCANLQDSGRKCIPSDDLDCEEGSIESRNTGGAESGGDQSQLGLCVTMGVSFLAELLLGVLY</sequence>
<dbReference type="Proteomes" id="UP001148018">
    <property type="component" value="Unassembled WGS sequence"/>
</dbReference>
<dbReference type="EMBL" id="JANIIK010000043">
    <property type="protein sequence ID" value="KAJ3606083.1"/>
    <property type="molecule type" value="Genomic_DNA"/>
</dbReference>
<reference evidence="1" key="1">
    <citation type="submission" date="2022-07" db="EMBL/GenBank/DDBJ databases">
        <title>Chromosome-level genome of Muraenolepis orangiensis.</title>
        <authorList>
            <person name="Kim J."/>
        </authorList>
    </citation>
    <scope>NUCLEOTIDE SEQUENCE</scope>
    <source>
        <strain evidence="1">KU_S4_2022</strain>
        <tissue evidence="1">Muscle</tissue>
    </source>
</reference>
<dbReference type="SUPFAM" id="SSF110035">
    <property type="entry name" value="GDNF receptor-like"/>
    <property type="match status" value="1"/>
</dbReference>